<reference evidence="5" key="1">
    <citation type="submission" date="2023-07" db="EMBL/GenBank/DDBJ databases">
        <title>A chromosome-level genome assembly of Lolium multiflorum.</title>
        <authorList>
            <person name="Chen Y."/>
            <person name="Copetti D."/>
            <person name="Kolliker R."/>
            <person name="Studer B."/>
        </authorList>
    </citation>
    <scope>NUCLEOTIDE SEQUENCE</scope>
    <source>
        <strain evidence="5">02402/16</strain>
        <tissue evidence="5">Leaf</tissue>
    </source>
</reference>
<evidence type="ECO:0000259" key="4">
    <source>
        <dbReference type="Pfam" id="PF13947"/>
    </source>
</evidence>
<keyword evidence="6" id="KW-1185">Reference proteome</keyword>
<feature type="chain" id="PRO_5042177341" description="Wall-associated receptor kinase galacturonan-binding domain-containing protein" evidence="3">
    <location>
        <begin position="23"/>
        <end position="307"/>
    </location>
</feature>
<evidence type="ECO:0000256" key="2">
    <source>
        <dbReference type="ARBA" id="ARBA00022729"/>
    </source>
</evidence>
<dbReference type="Proteomes" id="UP001231189">
    <property type="component" value="Unassembled WGS sequence"/>
</dbReference>
<evidence type="ECO:0000256" key="1">
    <source>
        <dbReference type="ARBA" id="ARBA00004167"/>
    </source>
</evidence>
<sequence>MKLCFLLLQLALLGTQTTPVSGAAVVATSTTRRNEENNIVVPSTAMLARCPKACGNLSFAYPFGIGSGCFRAPEFNLTCVDGGIPRILFVDGITEVIDGDTSEPSGIDVGWSQLINIAYNSTIPVVSGVDVYNMSSWSPPGRSFVLFGSSINVMACGFDVYLLDHDTGTSSNVCSTTCPGGQMTETAALQNCNGTWCCSVRFFINFQGFQFSFVRRRGEDDSRVVDHSSPLWNKISVTTNYARLMWRVLDQPTCADAEGDAATYACISNHSSCYDTSLTHAGYQCSCNGGYLGNPYVRGGCSRDKGN</sequence>
<dbReference type="Pfam" id="PF13947">
    <property type="entry name" value="GUB_WAK_bind"/>
    <property type="match status" value="1"/>
</dbReference>
<protein>
    <recommendedName>
        <fullName evidence="4">Wall-associated receptor kinase galacturonan-binding domain-containing protein</fullName>
    </recommendedName>
</protein>
<gene>
    <name evidence="5" type="ORF">QYE76_019231</name>
</gene>
<comment type="caution">
    <text evidence="5">The sequence shown here is derived from an EMBL/GenBank/DDBJ whole genome shotgun (WGS) entry which is preliminary data.</text>
</comment>
<feature type="signal peptide" evidence="3">
    <location>
        <begin position="1"/>
        <end position="22"/>
    </location>
</feature>
<dbReference type="AlphaFoldDB" id="A0AAD8VNW3"/>
<proteinExistence type="predicted"/>
<name>A0AAD8VNW3_LOLMU</name>
<dbReference type="EMBL" id="JAUUTY010000006">
    <property type="protein sequence ID" value="KAK1613714.1"/>
    <property type="molecule type" value="Genomic_DNA"/>
</dbReference>
<feature type="domain" description="Wall-associated receptor kinase galacturonan-binding" evidence="4">
    <location>
        <begin position="50"/>
        <end position="87"/>
    </location>
</feature>
<comment type="subcellular location">
    <subcellularLocation>
        <location evidence="1">Membrane</location>
        <topology evidence="1">Single-pass membrane protein</topology>
    </subcellularLocation>
</comment>
<dbReference type="GO" id="GO:0016020">
    <property type="term" value="C:membrane"/>
    <property type="evidence" value="ECO:0007669"/>
    <property type="project" value="UniProtKB-SubCell"/>
</dbReference>
<evidence type="ECO:0000256" key="3">
    <source>
        <dbReference type="SAM" id="SignalP"/>
    </source>
</evidence>
<keyword evidence="2 3" id="KW-0732">Signal</keyword>
<accession>A0AAD8VNW3</accession>
<dbReference type="GO" id="GO:0030247">
    <property type="term" value="F:polysaccharide binding"/>
    <property type="evidence" value="ECO:0007669"/>
    <property type="project" value="InterPro"/>
</dbReference>
<evidence type="ECO:0000313" key="6">
    <source>
        <dbReference type="Proteomes" id="UP001231189"/>
    </source>
</evidence>
<organism evidence="5 6">
    <name type="scientific">Lolium multiflorum</name>
    <name type="common">Italian ryegrass</name>
    <name type="synonym">Lolium perenne subsp. multiflorum</name>
    <dbReference type="NCBI Taxonomy" id="4521"/>
    <lineage>
        <taxon>Eukaryota</taxon>
        <taxon>Viridiplantae</taxon>
        <taxon>Streptophyta</taxon>
        <taxon>Embryophyta</taxon>
        <taxon>Tracheophyta</taxon>
        <taxon>Spermatophyta</taxon>
        <taxon>Magnoliopsida</taxon>
        <taxon>Liliopsida</taxon>
        <taxon>Poales</taxon>
        <taxon>Poaceae</taxon>
        <taxon>BOP clade</taxon>
        <taxon>Pooideae</taxon>
        <taxon>Poodae</taxon>
        <taxon>Poeae</taxon>
        <taxon>Poeae Chloroplast Group 2 (Poeae type)</taxon>
        <taxon>Loliodinae</taxon>
        <taxon>Loliinae</taxon>
        <taxon>Lolium</taxon>
    </lineage>
</organism>
<dbReference type="InterPro" id="IPR025287">
    <property type="entry name" value="WAK_GUB"/>
</dbReference>
<evidence type="ECO:0000313" key="5">
    <source>
        <dbReference type="EMBL" id="KAK1613714.1"/>
    </source>
</evidence>
<dbReference type="PANTHER" id="PTHR33491">
    <property type="entry name" value="OSJNBA0016N04.9 PROTEIN"/>
    <property type="match status" value="1"/>
</dbReference>